<accession>A0ABY9HBJ6</accession>
<protein>
    <submittedName>
        <fullName evidence="1">Uncharacterized protein</fullName>
    </submittedName>
</protein>
<sequence>MGKHFTEKQEIEIYNTFLKFGKNQAISLMYKYGSKAKSDSINKRFRKM</sequence>
<dbReference type="RefSeq" id="WP_305938362.1">
    <property type="nucleotide sequence ID" value="NZ_CP132191.1"/>
</dbReference>
<reference evidence="1" key="1">
    <citation type="submission" date="2023-08" db="EMBL/GenBank/DDBJ databases">
        <title>Complete genome sequence of Mycoplasma seminis 2200.</title>
        <authorList>
            <person name="Spergser J."/>
        </authorList>
    </citation>
    <scope>NUCLEOTIDE SEQUENCE [LARGE SCALE GENOMIC DNA]</scope>
    <source>
        <strain evidence="1">2200</strain>
    </source>
</reference>
<name>A0ABY9HBJ6_9MOLU</name>
<evidence type="ECO:0000313" key="2">
    <source>
        <dbReference type="Proteomes" id="UP001237011"/>
    </source>
</evidence>
<proteinExistence type="predicted"/>
<organism evidence="1 2">
    <name type="scientific">Mycoplasma seminis</name>
    <dbReference type="NCBI Taxonomy" id="512749"/>
    <lineage>
        <taxon>Bacteria</taxon>
        <taxon>Bacillati</taxon>
        <taxon>Mycoplasmatota</taxon>
        <taxon>Mollicutes</taxon>
        <taxon>Mycoplasmataceae</taxon>
        <taxon>Mycoplasma</taxon>
    </lineage>
</organism>
<dbReference type="Proteomes" id="UP001237011">
    <property type="component" value="Chromosome"/>
</dbReference>
<evidence type="ECO:0000313" key="1">
    <source>
        <dbReference type="EMBL" id="WLP85939.1"/>
    </source>
</evidence>
<dbReference type="EMBL" id="CP132191">
    <property type="protein sequence ID" value="WLP85939.1"/>
    <property type="molecule type" value="Genomic_DNA"/>
</dbReference>
<keyword evidence="2" id="KW-1185">Reference proteome</keyword>
<gene>
    <name evidence="1" type="ORF">Q8852_02230</name>
</gene>